<dbReference type="EMBL" id="JBBWWQ010000020">
    <property type="protein sequence ID" value="KAK8916861.1"/>
    <property type="molecule type" value="Genomic_DNA"/>
</dbReference>
<evidence type="ECO:0000313" key="2">
    <source>
        <dbReference type="Proteomes" id="UP001418222"/>
    </source>
</evidence>
<reference evidence="1 2" key="1">
    <citation type="journal article" date="2022" name="Nat. Plants">
        <title>Genomes of leafy and leafless Platanthera orchids illuminate the evolution of mycoheterotrophy.</title>
        <authorList>
            <person name="Li M.H."/>
            <person name="Liu K.W."/>
            <person name="Li Z."/>
            <person name="Lu H.C."/>
            <person name="Ye Q.L."/>
            <person name="Zhang D."/>
            <person name="Wang J.Y."/>
            <person name="Li Y.F."/>
            <person name="Zhong Z.M."/>
            <person name="Liu X."/>
            <person name="Yu X."/>
            <person name="Liu D.K."/>
            <person name="Tu X.D."/>
            <person name="Liu B."/>
            <person name="Hao Y."/>
            <person name="Liao X.Y."/>
            <person name="Jiang Y.T."/>
            <person name="Sun W.H."/>
            <person name="Chen J."/>
            <person name="Chen Y.Q."/>
            <person name="Ai Y."/>
            <person name="Zhai J.W."/>
            <person name="Wu S.S."/>
            <person name="Zhou Z."/>
            <person name="Hsiao Y.Y."/>
            <person name="Wu W.L."/>
            <person name="Chen Y.Y."/>
            <person name="Lin Y.F."/>
            <person name="Hsu J.L."/>
            <person name="Li C.Y."/>
            <person name="Wang Z.W."/>
            <person name="Zhao X."/>
            <person name="Zhong W.Y."/>
            <person name="Ma X.K."/>
            <person name="Ma L."/>
            <person name="Huang J."/>
            <person name="Chen G.Z."/>
            <person name="Huang M.Z."/>
            <person name="Huang L."/>
            <person name="Peng D.H."/>
            <person name="Luo Y.B."/>
            <person name="Zou S.Q."/>
            <person name="Chen S.P."/>
            <person name="Lan S."/>
            <person name="Tsai W.C."/>
            <person name="Van de Peer Y."/>
            <person name="Liu Z.J."/>
        </authorList>
    </citation>
    <scope>NUCLEOTIDE SEQUENCE [LARGE SCALE GENOMIC DNA]</scope>
    <source>
        <strain evidence="1">Lor287</strain>
    </source>
</reference>
<comment type="caution">
    <text evidence="1">The sequence shown here is derived from an EMBL/GenBank/DDBJ whole genome shotgun (WGS) entry which is preliminary data.</text>
</comment>
<keyword evidence="2" id="KW-1185">Reference proteome</keyword>
<gene>
    <name evidence="1" type="ORF">KSP39_PZI022220</name>
</gene>
<name>A0AAP0FVJ8_9ASPA</name>
<evidence type="ECO:0000313" key="1">
    <source>
        <dbReference type="EMBL" id="KAK8916861.1"/>
    </source>
</evidence>
<dbReference type="Proteomes" id="UP001418222">
    <property type="component" value="Unassembled WGS sequence"/>
</dbReference>
<protein>
    <submittedName>
        <fullName evidence="1">Uncharacterized protein</fullName>
    </submittedName>
</protein>
<accession>A0AAP0FVJ8</accession>
<sequence length="104" mass="12082">MIRGGFAKFFELVFKFFATDLPRFHGSTFYDLGSPSPPRSQVKFKENNFLWKIRSLCMIRGGFKQALEFDLRFFSMDLVCFHGSTLYKLGSLSLLTFSSKIEKE</sequence>
<organism evidence="1 2">
    <name type="scientific">Platanthera zijinensis</name>
    <dbReference type="NCBI Taxonomy" id="2320716"/>
    <lineage>
        <taxon>Eukaryota</taxon>
        <taxon>Viridiplantae</taxon>
        <taxon>Streptophyta</taxon>
        <taxon>Embryophyta</taxon>
        <taxon>Tracheophyta</taxon>
        <taxon>Spermatophyta</taxon>
        <taxon>Magnoliopsida</taxon>
        <taxon>Liliopsida</taxon>
        <taxon>Asparagales</taxon>
        <taxon>Orchidaceae</taxon>
        <taxon>Orchidoideae</taxon>
        <taxon>Orchideae</taxon>
        <taxon>Orchidinae</taxon>
        <taxon>Platanthera</taxon>
    </lineage>
</organism>
<dbReference type="AlphaFoldDB" id="A0AAP0FVJ8"/>
<proteinExistence type="predicted"/>